<dbReference type="RefSeq" id="XP_030993116.1">
    <property type="nucleotide sequence ID" value="XM_031142611.1"/>
</dbReference>
<dbReference type="Pfam" id="PF00646">
    <property type="entry name" value="F-box"/>
    <property type="match status" value="1"/>
</dbReference>
<evidence type="ECO:0000313" key="2">
    <source>
        <dbReference type="EMBL" id="TPX11405.1"/>
    </source>
</evidence>
<sequence>MALRPPPISGWTVDEVVKRLARSSPDVWDAMPEETGSLNGISLSRNPPSSAGDLDKLSSESLFLIMESLDFQSLCSFMAASFRTKELVESMVPYQDLLKSASSTLIVLGKANLAGHHKVRDLHSALLSEGCVSCRRFGAFVFLPTCERACLSCLHRNMRFWVLSVKEAQDAYGIPQKEAQQLPGMMSLPVERRRGRRRKLVSVRLARDLGLKIHGSQQKMTSWVMQSGKMKSQLNLYSWWAEAGEKLLDWNTDDPLTPPMSSYFGFASIRFPHLYRDQTVDPGYWCEGCRFWRQQISELSNYSHAMDYICATPEDEKELARRHNEELREWSRSGLREHVLTCPGAQELASRSED</sequence>
<evidence type="ECO:0000259" key="1">
    <source>
        <dbReference type="Pfam" id="PF00646"/>
    </source>
</evidence>
<dbReference type="Proteomes" id="UP000319257">
    <property type="component" value="Unassembled WGS sequence"/>
</dbReference>
<dbReference type="InterPro" id="IPR001810">
    <property type="entry name" value="F-box_dom"/>
</dbReference>
<proteinExistence type="predicted"/>
<protein>
    <recommendedName>
        <fullName evidence="1">F-box domain-containing protein</fullName>
    </recommendedName>
</protein>
<feature type="domain" description="F-box" evidence="1">
    <location>
        <begin position="54"/>
        <end position="94"/>
    </location>
</feature>
<dbReference type="GeneID" id="41975271"/>
<gene>
    <name evidence="2" type="ORF">E0L32_007824</name>
</gene>
<comment type="caution">
    <text evidence="2">The sequence shown here is derived from an EMBL/GenBank/DDBJ whole genome shotgun (WGS) entry which is preliminary data.</text>
</comment>
<evidence type="ECO:0000313" key="3">
    <source>
        <dbReference type="Proteomes" id="UP000319257"/>
    </source>
</evidence>
<dbReference type="OrthoDB" id="2687876at2759"/>
<accession>A0A507ALD2</accession>
<dbReference type="EMBL" id="SKBQ01000049">
    <property type="protein sequence ID" value="TPX11405.1"/>
    <property type="molecule type" value="Genomic_DNA"/>
</dbReference>
<dbReference type="InParanoid" id="A0A507ALD2"/>
<dbReference type="AlphaFoldDB" id="A0A507ALD2"/>
<keyword evidence="3" id="KW-1185">Reference proteome</keyword>
<organism evidence="2 3">
    <name type="scientific">Thyridium curvatum</name>
    <dbReference type="NCBI Taxonomy" id="1093900"/>
    <lineage>
        <taxon>Eukaryota</taxon>
        <taxon>Fungi</taxon>
        <taxon>Dikarya</taxon>
        <taxon>Ascomycota</taxon>
        <taxon>Pezizomycotina</taxon>
        <taxon>Sordariomycetes</taxon>
        <taxon>Sordariomycetidae</taxon>
        <taxon>Thyridiales</taxon>
        <taxon>Thyridiaceae</taxon>
        <taxon>Thyridium</taxon>
    </lineage>
</organism>
<reference evidence="2 3" key="1">
    <citation type="submission" date="2019-06" db="EMBL/GenBank/DDBJ databases">
        <title>Draft genome sequence of the filamentous fungus Phialemoniopsis curvata isolated from diesel fuel.</title>
        <authorList>
            <person name="Varaljay V.A."/>
            <person name="Lyon W.J."/>
            <person name="Crouch A.L."/>
            <person name="Drake C.E."/>
            <person name="Hollomon J.M."/>
            <person name="Nadeau L.J."/>
            <person name="Nunn H.S."/>
            <person name="Stevenson B.S."/>
            <person name="Bojanowski C.L."/>
            <person name="Crookes-Goodson W.J."/>
        </authorList>
    </citation>
    <scope>NUCLEOTIDE SEQUENCE [LARGE SCALE GENOMIC DNA]</scope>
    <source>
        <strain evidence="2 3">D216</strain>
    </source>
</reference>
<name>A0A507ALD2_9PEZI</name>